<proteinExistence type="predicted"/>
<dbReference type="Proteomes" id="UP000034196">
    <property type="component" value="Unassembled WGS sequence"/>
</dbReference>
<evidence type="ECO:0000256" key="1">
    <source>
        <dbReference type="SAM" id="MobiDB-lite"/>
    </source>
</evidence>
<feature type="compositionally biased region" description="Low complexity" evidence="1">
    <location>
        <begin position="21"/>
        <end position="42"/>
    </location>
</feature>
<gene>
    <name evidence="3" type="ORF">WN71_032780</name>
</gene>
<comment type="caution">
    <text evidence="3">The sequence shown here is derived from an EMBL/GenBank/DDBJ whole genome shotgun (WGS) entry which is preliminary data.</text>
</comment>
<feature type="domain" description="Ricin B lectin" evidence="2">
    <location>
        <begin position="512"/>
        <end position="646"/>
    </location>
</feature>
<evidence type="ECO:0000313" key="3">
    <source>
        <dbReference type="EMBL" id="OIJ63602.1"/>
    </source>
</evidence>
<keyword evidence="4" id="KW-1185">Reference proteome</keyword>
<dbReference type="EMBL" id="LAVA02000097">
    <property type="protein sequence ID" value="OIJ63602.1"/>
    <property type="molecule type" value="Genomic_DNA"/>
</dbReference>
<protein>
    <recommendedName>
        <fullName evidence="2">Ricin B lectin domain-containing protein</fullName>
    </recommendedName>
</protein>
<evidence type="ECO:0000313" key="4">
    <source>
        <dbReference type="Proteomes" id="UP000034196"/>
    </source>
</evidence>
<feature type="region of interest" description="Disordered" evidence="1">
    <location>
        <begin position="1"/>
        <end position="101"/>
    </location>
</feature>
<dbReference type="CDD" id="cd00161">
    <property type="entry name" value="beta-trefoil_Ricin-like"/>
    <property type="match status" value="2"/>
</dbReference>
<dbReference type="SMART" id="SM00458">
    <property type="entry name" value="RICIN"/>
    <property type="match status" value="2"/>
</dbReference>
<dbReference type="AlphaFoldDB" id="A0A1J4NN87"/>
<dbReference type="SUPFAM" id="SSF50370">
    <property type="entry name" value="Ricin B-like lectins"/>
    <property type="match status" value="2"/>
</dbReference>
<dbReference type="STRING" id="1428628.WN71_032780"/>
<evidence type="ECO:0000259" key="2">
    <source>
        <dbReference type="SMART" id="SM00458"/>
    </source>
</evidence>
<sequence>MHGGIVVGPEPGKPGESTEPAVGGARGESAGRAAGSPRGGSAEQVARGARGASPSGPGRIVQRFGRLGILETAPDGSARTDPGSVRASADDLTPDDLEGLSDTERLAVEALRLRESADFRAAKQQRTRDGESWDLGDCTGFVAPPEAGLTAAAVTRPTSAQFEGRVGLGVVFVSGPGELAISAAEQAKIVAELQEGIGWYITVAPATVGLSYVWTVATVDLDLPKADLDLDAREQYWLAPTLKQLRTQTVLDYVEDLRNSHATDWAYCAFFTKYPLRHPGYAQLGGPYLVMDTSGSTWGPDNIDRVFAHETGHIFGCPDEYEKAPCACGDLFGRFNVPNGNCETRAAGRGVPCIMKVNDFQLCDYTPSHLGWSVQGPLLNHNSSLVADIAGGSRGDGAAALQWPYAAGSNQRFHLQAVGNGELRVVADHSGKVLTVSGGSTQEGADVVQWVWDDRDHQRFTLEDAGGGVYRLRAKHSGLVLDVAAPQGKNGSRLVQSTYTGVPHQQWTYRGQWIMALHSGKVMDVRGGSVDDGAQGVQFSPGVGDNQRFLVESVGDGYVRLVAAHSGKVLDVAGGSQDNGAQLVQWPWSGGDNQRFQIIPVSDGYSRIVAKHSGKVLDVQYSSVDDSVSVVQWDWNLGANQRWKLL</sequence>
<feature type="compositionally biased region" description="Acidic residues" evidence="1">
    <location>
        <begin position="92"/>
        <end position="101"/>
    </location>
</feature>
<name>A0A1J4NN87_9ACTN</name>
<dbReference type="Pfam" id="PF14200">
    <property type="entry name" value="RicinB_lectin_2"/>
    <property type="match status" value="3"/>
</dbReference>
<dbReference type="Gene3D" id="2.80.10.50">
    <property type="match status" value="2"/>
</dbReference>
<accession>A0A1J4NN87</accession>
<dbReference type="PROSITE" id="PS50231">
    <property type="entry name" value="RICIN_B_LECTIN"/>
    <property type="match status" value="2"/>
</dbReference>
<feature type="domain" description="Ricin B lectin" evidence="2">
    <location>
        <begin position="372"/>
        <end position="510"/>
    </location>
</feature>
<reference evidence="3" key="1">
    <citation type="submission" date="2016-10" db="EMBL/GenBank/DDBJ databases">
        <title>Genome sequence of Streptomyces mangrovisoli MUSC 149.</title>
        <authorList>
            <person name="Lee L.-H."/>
            <person name="Ser H.-L."/>
        </authorList>
    </citation>
    <scope>NUCLEOTIDE SEQUENCE [LARGE SCALE GENOMIC DNA]</scope>
    <source>
        <strain evidence="3">MUSC 149</strain>
    </source>
</reference>
<dbReference type="InterPro" id="IPR035992">
    <property type="entry name" value="Ricin_B-like_lectins"/>
</dbReference>
<dbReference type="InterPro" id="IPR000772">
    <property type="entry name" value="Ricin_B_lectin"/>
</dbReference>
<organism evidence="3 4">
    <name type="scientific">Streptomyces mangrovisoli</name>
    <dbReference type="NCBI Taxonomy" id="1428628"/>
    <lineage>
        <taxon>Bacteria</taxon>
        <taxon>Bacillati</taxon>
        <taxon>Actinomycetota</taxon>
        <taxon>Actinomycetes</taxon>
        <taxon>Kitasatosporales</taxon>
        <taxon>Streptomycetaceae</taxon>
        <taxon>Streptomyces</taxon>
    </lineage>
</organism>
<dbReference type="SUPFAM" id="SSF55486">
    <property type="entry name" value="Metalloproteases ('zincins'), catalytic domain"/>
    <property type="match status" value="1"/>
</dbReference>